<dbReference type="InterPro" id="IPR000847">
    <property type="entry name" value="LysR_HTH_N"/>
</dbReference>
<proteinExistence type="inferred from homology"/>
<dbReference type="CDD" id="cd08422">
    <property type="entry name" value="PBP2_CrgA_like"/>
    <property type="match status" value="1"/>
</dbReference>
<dbReference type="RefSeq" id="WP_067654481.1">
    <property type="nucleotide sequence ID" value="NZ_FQXG01000001.1"/>
</dbReference>
<evidence type="ECO:0000313" key="6">
    <source>
        <dbReference type="EMBL" id="SHG85963.1"/>
    </source>
</evidence>
<gene>
    <name evidence="6" type="ORF">SAMN02745129_0938</name>
</gene>
<dbReference type="InterPro" id="IPR005119">
    <property type="entry name" value="LysR_subst-bd"/>
</dbReference>
<evidence type="ECO:0000313" key="7">
    <source>
        <dbReference type="Proteomes" id="UP000184268"/>
    </source>
</evidence>
<dbReference type="Pfam" id="PF03466">
    <property type="entry name" value="LysR_substrate"/>
    <property type="match status" value="1"/>
</dbReference>
<dbReference type="EMBL" id="FQXG01000001">
    <property type="protein sequence ID" value="SHG85963.1"/>
    <property type="molecule type" value="Genomic_DNA"/>
</dbReference>
<keyword evidence="3 6" id="KW-0238">DNA-binding</keyword>
<dbReference type="PROSITE" id="PS50931">
    <property type="entry name" value="HTH_LYSR"/>
    <property type="match status" value="1"/>
</dbReference>
<accession>A0A1M5NAE4</accession>
<dbReference type="Proteomes" id="UP000184268">
    <property type="component" value="Unassembled WGS sequence"/>
</dbReference>
<keyword evidence="7" id="KW-1185">Reference proteome</keyword>
<dbReference type="Gene3D" id="1.10.10.10">
    <property type="entry name" value="Winged helix-like DNA-binding domain superfamily/Winged helix DNA-binding domain"/>
    <property type="match status" value="1"/>
</dbReference>
<name>A0A1M5NAE4_9GAMM</name>
<dbReference type="SUPFAM" id="SSF53850">
    <property type="entry name" value="Periplasmic binding protein-like II"/>
    <property type="match status" value="1"/>
</dbReference>
<dbReference type="PANTHER" id="PTHR30537:SF5">
    <property type="entry name" value="HTH-TYPE TRANSCRIPTIONAL ACTIVATOR TTDR-RELATED"/>
    <property type="match status" value="1"/>
</dbReference>
<evidence type="ECO:0000256" key="2">
    <source>
        <dbReference type="ARBA" id="ARBA00023015"/>
    </source>
</evidence>
<feature type="domain" description="HTH lysR-type" evidence="5">
    <location>
        <begin position="1"/>
        <end position="59"/>
    </location>
</feature>
<dbReference type="GO" id="GO:0006351">
    <property type="term" value="P:DNA-templated transcription"/>
    <property type="evidence" value="ECO:0007669"/>
    <property type="project" value="TreeGrafter"/>
</dbReference>
<dbReference type="AlphaFoldDB" id="A0A1M5NAE4"/>
<dbReference type="OrthoDB" id="9786526at2"/>
<keyword evidence="2" id="KW-0805">Transcription regulation</keyword>
<organism evidence="6 7">
    <name type="scientific">Ferrimonas marina</name>
    <dbReference type="NCBI Taxonomy" id="299255"/>
    <lineage>
        <taxon>Bacteria</taxon>
        <taxon>Pseudomonadati</taxon>
        <taxon>Pseudomonadota</taxon>
        <taxon>Gammaproteobacteria</taxon>
        <taxon>Alteromonadales</taxon>
        <taxon>Ferrimonadaceae</taxon>
        <taxon>Ferrimonas</taxon>
    </lineage>
</organism>
<evidence type="ECO:0000256" key="3">
    <source>
        <dbReference type="ARBA" id="ARBA00023125"/>
    </source>
</evidence>
<dbReference type="PANTHER" id="PTHR30537">
    <property type="entry name" value="HTH-TYPE TRANSCRIPTIONAL REGULATOR"/>
    <property type="match status" value="1"/>
</dbReference>
<dbReference type="InterPro" id="IPR058163">
    <property type="entry name" value="LysR-type_TF_proteobact-type"/>
</dbReference>
<protein>
    <submittedName>
        <fullName evidence="6">DNA-binding transcriptional regulator, LysR family</fullName>
    </submittedName>
</protein>
<reference evidence="6 7" key="1">
    <citation type="submission" date="2016-11" db="EMBL/GenBank/DDBJ databases">
        <authorList>
            <person name="Jaros S."/>
            <person name="Januszkiewicz K."/>
            <person name="Wedrychowicz H."/>
        </authorList>
    </citation>
    <scope>NUCLEOTIDE SEQUENCE [LARGE SCALE GENOMIC DNA]</scope>
    <source>
        <strain evidence="6 7">DSM 16917</strain>
    </source>
</reference>
<dbReference type="STRING" id="299255.SAMN02745129_0938"/>
<dbReference type="Gene3D" id="3.40.190.290">
    <property type="match status" value="1"/>
</dbReference>
<dbReference type="SUPFAM" id="SSF46785">
    <property type="entry name" value="Winged helix' DNA-binding domain"/>
    <property type="match status" value="1"/>
</dbReference>
<dbReference type="InterPro" id="IPR036388">
    <property type="entry name" value="WH-like_DNA-bd_sf"/>
</dbReference>
<evidence type="ECO:0000256" key="4">
    <source>
        <dbReference type="ARBA" id="ARBA00023163"/>
    </source>
</evidence>
<keyword evidence="4" id="KW-0804">Transcription</keyword>
<dbReference type="GO" id="GO:0003700">
    <property type="term" value="F:DNA-binding transcription factor activity"/>
    <property type="evidence" value="ECO:0007669"/>
    <property type="project" value="InterPro"/>
</dbReference>
<evidence type="ECO:0000256" key="1">
    <source>
        <dbReference type="ARBA" id="ARBA00009437"/>
    </source>
</evidence>
<comment type="similarity">
    <text evidence="1">Belongs to the LysR transcriptional regulatory family.</text>
</comment>
<dbReference type="InterPro" id="IPR036390">
    <property type="entry name" value="WH_DNA-bd_sf"/>
</dbReference>
<dbReference type="GO" id="GO:0043565">
    <property type="term" value="F:sequence-specific DNA binding"/>
    <property type="evidence" value="ECO:0007669"/>
    <property type="project" value="TreeGrafter"/>
</dbReference>
<dbReference type="Pfam" id="PF00126">
    <property type="entry name" value="HTH_1"/>
    <property type="match status" value="1"/>
</dbReference>
<evidence type="ECO:0000259" key="5">
    <source>
        <dbReference type="PROSITE" id="PS50931"/>
    </source>
</evidence>
<sequence>MDLTGRLLLLLDVVERGSYAKAAELREIDRSVVSKQIAKLEQELGVRLLNRTTRSFALTEAGSEVVNRAQLLRQTLAETVEAAKRAHQRPTGVLKIATMSAMARHILRPVILAYQQRYPEVVIELRVDNRMVDIVGEGFDIAFRIGELQDSTLIARSIARTRQLLVASPGYLARHGTPNTLEQLQALPAGGYVVDSYRETHLDYLDGDGQSQQLPMNIRYYTSDIELLLQHAVDGQGLVLVPSFLIRDEIATGRLVAVMTQLTLPDFHDLYAVYPHRDLPRRTRLFLDAVMAHIGDGTPVWERRIPGFDRMYGHSG</sequence>